<feature type="compositionally biased region" description="Basic and acidic residues" evidence="2">
    <location>
        <begin position="22"/>
        <end position="43"/>
    </location>
</feature>
<sequence length="336" mass="37259">MVDEGTPDSGDGGDGGASQETAPKRSWREMSREEVMERFDAYHAKQRANRRRMTGDDAREMLRERRADRQQRRRERRERRRSGALRRDTGQVVRMSLGGALMVGAIGTGALAATSTDTTQAQSRANELEIASLEGGIRELEAASWDEEDAAALEEQMDEAVDQAREKGEEVAELQNTYQEILADLNDAELSGDGDGGEVFAPVAEHRAELVDYFDESARIIEDEEAYVPGADVPYGPGEIDVLAPWYIRYTDENRSEYAQASLNSWELVSATPRVESPGTVSVAWLNSDESSGDLLAWARGTYDADMEAFHSLYFGQTTIGDRFVGEADPDEEDQN</sequence>
<comment type="caution">
    <text evidence="3">The sequence shown here is derived from an EMBL/GenBank/DDBJ whole genome shotgun (WGS) entry which is preliminary data.</text>
</comment>
<reference evidence="3 4" key="1">
    <citation type="submission" date="2020-07" db="EMBL/GenBank/DDBJ databases">
        <title>Sequencing the genomes of 1000 actinobacteria strains.</title>
        <authorList>
            <person name="Klenk H.-P."/>
        </authorList>
    </citation>
    <scope>NUCLEOTIDE SEQUENCE [LARGE SCALE GENOMIC DNA]</scope>
    <source>
        <strain evidence="3 4">DSM 45278</strain>
    </source>
</reference>
<dbReference type="Proteomes" id="UP000584931">
    <property type="component" value="Unassembled WGS sequence"/>
</dbReference>
<feature type="compositionally biased region" description="Basic and acidic residues" evidence="2">
    <location>
        <begin position="53"/>
        <end position="70"/>
    </location>
</feature>
<proteinExistence type="predicted"/>
<dbReference type="AlphaFoldDB" id="A0A7Y9XER0"/>
<organism evidence="3 4">
    <name type="scientific">Nocardiopsis sinuspersici</name>
    <dbReference type="NCBI Taxonomy" id="501010"/>
    <lineage>
        <taxon>Bacteria</taxon>
        <taxon>Bacillati</taxon>
        <taxon>Actinomycetota</taxon>
        <taxon>Actinomycetes</taxon>
        <taxon>Streptosporangiales</taxon>
        <taxon>Nocardiopsidaceae</taxon>
        <taxon>Nocardiopsis</taxon>
    </lineage>
</organism>
<gene>
    <name evidence="3" type="ORF">HNR06_002604</name>
</gene>
<dbReference type="EMBL" id="JACCHL010000001">
    <property type="protein sequence ID" value="NYH53015.1"/>
    <property type="molecule type" value="Genomic_DNA"/>
</dbReference>
<dbReference type="RefSeq" id="WP_179810196.1">
    <property type="nucleotide sequence ID" value="NZ_JACCHL010000001.1"/>
</dbReference>
<evidence type="ECO:0000256" key="1">
    <source>
        <dbReference type="SAM" id="Coils"/>
    </source>
</evidence>
<evidence type="ECO:0000313" key="3">
    <source>
        <dbReference type="EMBL" id="NYH53015.1"/>
    </source>
</evidence>
<feature type="compositionally biased region" description="Basic residues" evidence="2">
    <location>
        <begin position="71"/>
        <end position="84"/>
    </location>
</feature>
<evidence type="ECO:0000256" key="2">
    <source>
        <dbReference type="SAM" id="MobiDB-lite"/>
    </source>
</evidence>
<evidence type="ECO:0000313" key="4">
    <source>
        <dbReference type="Proteomes" id="UP000584931"/>
    </source>
</evidence>
<accession>A0A7Y9XER0</accession>
<feature type="coiled-coil region" evidence="1">
    <location>
        <begin position="150"/>
        <end position="191"/>
    </location>
</feature>
<protein>
    <submittedName>
        <fullName evidence="3">Uncharacterized protein</fullName>
    </submittedName>
</protein>
<name>A0A7Y9XER0_9ACTN</name>
<keyword evidence="1" id="KW-0175">Coiled coil</keyword>
<feature type="region of interest" description="Disordered" evidence="2">
    <location>
        <begin position="1"/>
        <end position="89"/>
    </location>
</feature>